<dbReference type="Proteomes" id="UP000230605">
    <property type="component" value="Chromosome 4"/>
</dbReference>
<dbReference type="AlphaFoldDB" id="A0A2G5HK63"/>
<organism evidence="2 3">
    <name type="scientific">Cercospora beticola</name>
    <name type="common">Sugarbeet leaf spot fungus</name>
    <dbReference type="NCBI Taxonomy" id="122368"/>
    <lineage>
        <taxon>Eukaryota</taxon>
        <taxon>Fungi</taxon>
        <taxon>Dikarya</taxon>
        <taxon>Ascomycota</taxon>
        <taxon>Pezizomycotina</taxon>
        <taxon>Dothideomycetes</taxon>
        <taxon>Dothideomycetidae</taxon>
        <taxon>Mycosphaerellales</taxon>
        <taxon>Mycosphaerellaceae</taxon>
        <taxon>Cercospora</taxon>
    </lineage>
</organism>
<keyword evidence="1" id="KW-0732">Signal</keyword>
<proteinExistence type="predicted"/>
<feature type="signal peptide" evidence="1">
    <location>
        <begin position="1"/>
        <end position="19"/>
    </location>
</feature>
<sequence>MQYFAGAVFLLALASQVMADLHSSAVCVSGRQIGHPGGTPFSPGMGGFPKTYEILLDATDCACGYYRRRNTGNKQWDQCPDFA</sequence>
<comment type="caution">
    <text evidence="2">The sequence shown here is derived from an EMBL/GenBank/DDBJ whole genome shotgun (WGS) entry which is preliminary data.</text>
</comment>
<evidence type="ECO:0000313" key="2">
    <source>
        <dbReference type="EMBL" id="PIA92928.1"/>
    </source>
</evidence>
<name>A0A2G5HK63_CERBT</name>
<protein>
    <submittedName>
        <fullName evidence="2">Uncharacterized protein</fullName>
    </submittedName>
</protein>
<reference evidence="2 3" key="1">
    <citation type="submission" date="2015-10" db="EMBL/GenBank/DDBJ databases">
        <title>The cercosporin biosynthetic gene cluster was horizontally transferred to several fungal lineages and shown to be expanded in Cercospora beticola based on microsynteny with recipient genomes.</title>
        <authorList>
            <person name="De Jonge R."/>
            <person name="Ebert M.K."/>
            <person name="Suttle J.C."/>
            <person name="Jurick Ii W.M."/>
            <person name="Secor G.A."/>
            <person name="Thomma B.P."/>
            <person name="Van De Peer Y."/>
            <person name="Bolton M.D."/>
        </authorList>
    </citation>
    <scope>NUCLEOTIDE SEQUENCE [LARGE SCALE GENOMIC DNA]</scope>
    <source>
        <strain evidence="2 3">09-40</strain>
    </source>
</reference>
<evidence type="ECO:0000256" key="1">
    <source>
        <dbReference type="SAM" id="SignalP"/>
    </source>
</evidence>
<dbReference type="EMBL" id="LKMD01000105">
    <property type="protein sequence ID" value="PIA92928.1"/>
    <property type="molecule type" value="Genomic_DNA"/>
</dbReference>
<gene>
    <name evidence="2" type="ORF">CB0940_04401</name>
</gene>
<dbReference type="OrthoDB" id="3489571at2759"/>
<evidence type="ECO:0000313" key="3">
    <source>
        <dbReference type="Proteomes" id="UP000230605"/>
    </source>
</evidence>
<feature type="chain" id="PRO_5013942253" evidence="1">
    <location>
        <begin position="20"/>
        <end position="83"/>
    </location>
</feature>
<accession>A0A2G5HK63</accession>